<reference evidence="1 2" key="1">
    <citation type="submission" date="2019-02" db="EMBL/GenBank/DDBJ databases">
        <title>Pedobacter kyonggii whole genome sequence analysis.</title>
        <authorList>
            <person name="Dahal R.H."/>
        </authorList>
    </citation>
    <scope>NUCLEOTIDE SEQUENCE [LARGE SCALE GENOMIC DNA]</scope>
    <source>
        <strain evidence="1 2">K-4-11-1</strain>
    </source>
</reference>
<gene>
    <name evidence="1" type="ORF">EYS08_25410</name>
</gene>
<proteinExistence type="predicted"/>
<dbReference type="Proteomes" id="UP000291819">
    <property type="component" value="Unassembled WGS sequence"/>
</dbReference>
<protein>
    <submittedName>
        <fullName evidence="1">Uncharacterized protein</fullName>
    </submittedName>
</protein>
<evidence type="ECO:0000313" key="1">
    <source>
        <dbReference type="EMBL" id="TBO35931.1"/>
    </source>
</evidence>
<dbReference type="AlphaFoldDB" id="A0A4Q9H5J0"/>
<dbReference type="EMBL" id="SIXF01000059">
    <property type="protein sequence ID" value="TBO35931.1"/>
    <property type="molecule type" value="Genomic_DNA"/>
</dbReference>
<keyword evidence="2" id="KW-1185">Reference proteome</keyword>
<comment type="caution">
    <text evidence="1">The sequence shown here is derived from an EMBL/GenBank/DDBJ whole genome shotgun (WGS) entry which is preliminary data.</text>
</comment>
<accession>A0A4Q9H5J0</accession>
<evidence type="ECO:0000313" key="2">
    <source>
        <dbReference type="Proteomes" id="UP000291819"/>
    </source>
</evidence>
<dbReference type="OrthoDB" id="1237440at2"/>
<name>A0A4Q9H5J0_9SPHI</name>
<organism evidence="1 2">
    <name type="scientific">Pedobacter kyonggii</name>
    <dbReference type="NCBI Taxonomy" id="1926871"/>
    <lineage>
        <taxon>Bacteria</taxon>
        <taxon>Pseudomonadati</taxon>
        <taxon>Bacteroidota</taxon>
        <taxon>Sphingobacteriia</taxon>
        <taxon>Sphingobacteriales</taxon>
        <taxon>Sphingobacteriaceae</taxon>
        <taxon>Pedobacter</taxon>
    </lineage>
</organism>
<sequence length="100" mass="11541">MDKDKLYSFVFKGILTEEALDKTERIKKSKFGNEDFKKLHDINIQILTRHLPCTAMRESTPPDLGYRVDTSLWISQPCIDALKYLMPIQRVVIPGCLLLS</sequence>